<dbReference type="EMBL" id="JABURY010000019">
    <property type="protein sequence ID" value="MBC9131590.1"/>
    <property type="molecule type" value="Genomic_DNA"/>
</dbReference>
<proteinExistence type="predicted"/>
<comment type="caution">
    <text evidence="1">The sequence shown here is derived from an EMBL/GenBank/DDBJ whole genome shotgun (WGS) entry which is preliminary data.</text>
</comment>
<dbReference type="RefSeq" id="WP_187756034.1">
    <property type="nucleotide sequence ID" value="NZ_JABURY010000019.1"/>
</dbReference>
<reference evidence="1 2" key="1">
    <citation type="submission" date="2020-06" db="EMBL/GenBank/DDBJ databases">
        <title>Frischella cerana isolated from Apis cerana gut homogenate.</title>
        <authorList>
            <person name="Wolter L.A."/>
            <person name="Suenami S."/>
            <person name="Miyazaki R."/>
        </authorList>
    </citation>
    <scope>NUCLEOTIDE SEQUENCE [LARGE SCALE GENOMIC DNA]</scope>
    <source>
        <strain evidence="1 2">Ac13</strain>
    </source>
</reference>
<accession>A0ABR7QZG6</accession>
<evidence type="ECO:0000313" key="2">
    <source>
        <dbReference type="Proteomes" id="UP000651208"/>
    </source>
</evidence>
<protein>
    <submittedName>
        <fullName evidence="1">Uncharacterized protein</fullName>
    </submittedName>
</protein>
<keyword evidence="2" id="KW-1185">Reference proteome</keyword>
<name>A0ABR7QZG6_9GAMM</name>
<organism evidence="1 2">
    <name type="scientific">Frischella japonica</name>
    <dbReference type="NCBI Taxonomy" id="2741544"/>
    <lineage>
        <taxon>Bacteria</taxon>
        <taxon>Pseudomonadati</taxon>
        <taxon>Pseudomonadota</taxon>
        <taxon>Gammaproteobacteria</taxon>
        <taxon>Orbales</taxon>
        <taxon>Orbaceae</taxon>
        <taxon>Frischella</taxon>
    </lineage>
</organism>
<sequence>MKYIILKEVALGMLLTGYFFNVAYASGNDIAATTGIIRGHAPLVNAPSKMVNNTSIFTANSVDITSSRNNNQPLKVGDTLTLKFVVVDKDLDEDKGGKQTRQTVKFGYKDSTSGQFVWSDSGITFEDNQNPDLSSGTVKWKIPAAAVGSLLAYRIQPNTPYGNPSKFDKVVVGYVHQITAPGLFDENSSSEPSVNDGTGGTAVSGGVVRRFEDGAQIKIYRANFNNGTFTIGDELGNGIPKVLEYFTVKVMSEDNTDITGYFNYKWSLVNQDVNAIGATTSAQDNVVDLVSINTTMDQQGPTINGIVYQIPVNGNLKIKNSSDVQLRYAGAQGYYLSVDATYNDTAVIRTSATTTQLDDSPELIRRLLSD</sequence>
<gene>
    <name evidence="1" type="ORF">FcAc13_09775</name>
</gene>
<evidence type="ECO:0000313" key="1">
    <source>
        <dbReference type="EMBL" id="MBC9131590.1"/>
    </source>
</evidence>
<dbReference type="Proteomes" id="UP000651208">
    <property type="component" value="Unassembled WGS sequence"/>
</dbReference>